<dbReference type="Proteomes" id="UP000823872">
    <property type="component" value="Chromosome D3"/>
</dbReference>
<keyword evidence="5" id="KW-0547">Nucleotide-binding</keyword>
<name>A0ABI8AF06_FELCA</name>
<evidence type="ECO:0000259" key="8">
    <source>
        <dbReference type="PROSITE" id="PS50127"/>
    </source>
</evidence>
<dbReference type="GeneTree" id="ENSGT00940000153654"/>
<comment type="pathway">
    <text evidence="3">Protein modification.</text>
</comment>
<feature type="signal peptide" evidence="7">
    <location>
        <begin position="1"/>
        <end position="23"/>
    </location>
</feature>
<keyword evidence="10" id="KW-1185">Reference proteome</keyword>
<keyword evidence="2 5" id="KW-0833">Ubl conjugation pathway</keyword>
<evidence type="ECO:0000256" key="7">
    <source>
        <dbReference type="SAM" id="SignalP"/>
    </source>
</evidence>
<feature type="domain" description="UBC core" evidence="8">
    <location>
        <begin position="115"/>
        <end position="262"/>
    </location>
</feature>
<keyword evidence="5" id="KW-0067">ATP-binding</keyword>
<reference evidence="9" key="3">
    <citation type="submission" date="2025-09" db="UniProtKB">
        <authorList>
            <consortium name="Ensembl"/>
        </authorList>
    </citation>
    <scope>IDENTIFICATION</scope>
    <source>
        <strain evidence="9">breed Abyssinian</strain>
    </source>
</reference>
<feature type="active site" description="Glycyl thioester intermediate" evidence="4">
    <location>
        <position position="199"/>
    </location>
</feature>
<feature type="chain" id="PRO_5046648390" description="UBC core domain-containing protein" evidence="7">
    <location>
        <begin position="24"/>
        <end position="267"/>
    </location>
</feature>
<proteinExistence type="inferred from homology"/>
<accession>A0ABI8AF06</accession>
<reference evidence="9" key="2">
    <citation type="submission" date="2025-08" db="UniProtKB">
        <authorList>
            <consortium name="Ensembl"/>
        </authorList>
    </citation>
    <scope>IDENTIFICATION</scope>
    <source>
        <strain evidence="9">breed Abyssinian</strain>
    </source>
</reference>
<dbReference type="SMART" id="SM00212">
    <property type="entry name" value="UBCc"/>
    <property type="match status" value="1"/>
</dbReference>
<dbReference type="InterPro" id="IPR016135">
    <property type="entry name" value="UBQ-conjugating_enzyme/RWD"/>
</dbReference>
<evidence type="ECO:0000256" key="3">
    <source>
        <dbReference type="ARBA" id="ARBA00043952"/>
    </source>
</evidence>
<feature type="region of interest" description="Disordered" evidence="6">
    <location>
        <begin position="56"/>
        <end position="86"/>
    </location>
</feature>
<dbReference type="PROSITE" id="PS00183">
    <property type="entry name" value="UBC_1"/>
    <property type="match status" value="1"/>
</dbReference>
<evidence type="ECO:0000256" key="6">
    <source>
        <dbReference type="SAM" id="MobiDB-lite"/>
    </source>
</evidence>
<dbReference type="Ensembl" id="ENSFCTT00005084359.1">
    <property type="protein sequence ID" value="ENSFCTP00005057746.1"/>
    <property type="gene ID" value="ENSFCTG00005030164.1"/>
</dbReference>
<dbReference type="CDD" id="cd23801">
    <property type="entry name" value="UBCc_UBE2L3"/>
    <property type="match status" value="1"/>
</dbReference>
<protein>
    <recommendedName>
        <fullName evidence="8">UBC core domain-containing protein</fullName>
    </recommendedName>
</protein>
<comment type="similarity">
    <text evidence="5">Belongs to the ubiquitin-conjugating enzyme family.</text>
</comment>
<evidence type="ECO:0000256" key="5">
    <source>
        <dbReference type="RuleBase" id="RU362109"/>
    </source>
</evidence>
<sequence>MIGRRSSMCHYLLCAYCVPSTLCNFHPIGQPVKARFPPDPFTCVHPAPWPAHSRHFARRGVPGPPLPRSRKCGGSSRPAGRDAFWGSSSTRSKMAASRRLMKGYILWPAAEDLSLHEGALQKELEEIRKCGMKNFRNIQVDEANLLTWQGLIVPDNPPYDKGAFRIEINFPAEYPFKPPKITFKTKIYHPNIDEKGQVCLPVISAENWKPATKTDQVIQSLIALVNDPQPEHPLRADLAEEYSKDRKKFCKNAEEFTKKYGEKRPVD</sequence>
<evidence type="ECO:0000256" key="2">
    <source>
        <dbReference type="ARBA" id="ARBA00022786"/>
    </source>
</evidence>
<dbReference type="PROSITE" id="PS50127">
    <property type="entry name" value="UBC_2"/>
    <property type="match status" value="1"/>
</dbReference>
<evidence type="ECO:0000256" key="4">
    <source>
        <dbReference type="PROSITE-ProRule" id="PRU10133"/>
    </source>
</evidence>
<organism evidence="9 10">
    <name type="scientific">Felis catus</name>
    <name type="common">Cat</name>
    <name type="synonym">Felis silvestris catus</name>
    <dbReference type="NCBI Taxonomy" id="9685"/>
    <lineage>
        <taxon>Eukaryota</taxon>
        <taxon>Metazoa</taxon>
        <taxon>Chordata</taxon>
        <taxon>Craniata</taxon>
        <taxon>Vertebrata</taxon>
        <taxon>Euteleostomi</taxon>
        <taxon>Mammalia</taxon>
        <taxon>Eutheria</taxon>
        <taxon>Laurasiatheria</taxon>
        <taxon>Carnivora</taxon>
        <taxon>Feliformia</taxon>
        <taxon>Felidae</taxon>
        <taxon>Felinae</taxon>
        <taxon>Felis</taxon>
    </lineage>
</organism>
<gene>
    <name evidence="9" type="primary">MRPL13</name>
</gene>
<evidence type="ECO:0000256" key="1">
    <source>
        <dbReference type="ARBA" id="ARBA00022679"/>
    </source>
</evidence>
<dbReference type="InterPro" id="IPR000608">
    <property type="entry name" value="UBC"/>
</dbReference>
<dbReference type="SUPFAM" id="SSF54495">
    <property type="entry name" value="UBC-like"/>
    <property type="match status" value="1"/>
</dbReference>
<dbReference type="Pfam" id="PF00179">
    <property type="entry name" value="UQ_con"/>
    <property type="match status" value="1"/>
</dbReference>
<reference evidence="9 10" key="1">
    <citation type="submission" date="2021-02" db="EMBL/GenBank/DDBJ databases">
        <title>Safari Cat Assemblies.</title>
        <authorList>
            <person name="Bredemeyer K.R."/>
            <person name="Murphy W.J."/>
        </authorList>
    </citation>
    <scope>NUCLEOTIDE SEQUENCE [LARGE SCALE GENOMIC DNA]</scope>
</reference>
<dbReference type="PANTHER" id="PTHR24068">
    <property type="entry name" value="UBIQUITIN-CONJUGATING ENZYME E2"/>
    <property type="match status" value="1"/>
</dbReference>
<evidence type="ECO:0000313" key="9">
    <source>
        <dbReference type="Ensembl" id="ENSFCTP00005057746.1"/>
    </source>
</evidence>
<dbReference type="Gene3D" id="3.10.110.10">
    <property type="entry name" value="Ubiquitin Conjugating Enzyme"/>
    <property type="match status" value="1"/>
</dbReference>
<evidence type="ECO:0000313" key="10">
    <source>
        <dbReference type="Proteomes" id="UP000823872"/>
    </source>
</evidence>
<keyword evidence="7" id="KW-0732">Signal</keyword>
<dbReference type="InterPro" id="IPR023313">
    <property type="entry name" value="UBQ-conjugating_AS"/>
</dbReference>
<keyword evidence="1" id="KW-0808">Transferase</keyword>